<proteinExistence type="predicted"/>
<protein>
    <recommendedName>
        <fullName evidence="3">Lipoprotein</fullName>
    </recommendedName>
</protein>
<evidence type="ECO:0008006" key="3">
    <source>
        <dbReference type="Google" id="ProtNLM"/>
    </source>
</evidence>
<sequence>MKANFVVLFIITILISGCAESQLGISGQNVNDYMEEKTVMLETSDKELNSNLPNEDERVFIDLSYLESVYNISYKMRYTALDLHPDEEFTWWNYYTVDEFLSSNYCNDHFSSELELDSKRNDIIISFGRKLKYLYYYEKDYLTDSTWKLEGYRARPVFESDYLHNSAYIYLINKTNLADSELASDDMNSFLEGNIPFELPPIETEISELR</sequence>
<organism evidence="1 2">
    <name type="scientific">Enterocloster clostridioformis</name>
    <dbReference type="NCBI Taxonomy" id="1531"/>
    <lineage>
        <taxon>Bacteria</taxon>
        <taxon>Bacillati</taxon>
        <taxon>Bacillota</taxon>
        <taxon>Clostridia</taxon>
        <taxon>Lachnospirales</taxon>
        <taxon>Lachnospiraceae</taxon>
        <taxon>Enterocloster</taxon>
    </lineage>
</organism>
<dbReference type="Proteomes" id="UP000182121">
    <property type="component" value="Unassembled WGS sequence"/>
</dbReference>
<dbReference type="AlphaFoldDB" id="A0A1I0KGJ4"/>
<evidence type="ECO:0000313" key="1">
    <source>
        <dbReference type="EMBL" id="SEU22757.1"/>
    </source>
</evidence>
<accession>A0A1I0KGJ4</accession>
<dbReference type="EMBL" id="FOIO01000135">
    <property type="protein sequence ID" value="SEU22757.1"/>
    <property type="molecule type" value="Genomic_DNA"/>
</dbReference>
<dbReference type="RefSeq" id="WP_074664595.1">
    <property type="nucleotide sequence ID" value="NZ_FOIO01000135.1"/>
</dbReference>
<gene>
    <name evidence="1" type="ORF">SAMN05216521_11352</name>
</gene>
<name>A0A1I0KGJ4_9FIRM</name>
<reference evidence="1 2" key="1">
    <citation type="submission" date="2016-10" db="EMBL/GenBank/DDBJ databases">
        <authorList>
            <person name="Varghese N."/>
            <person name="Submissions S."/>
        </authorList>
    </citation>
    <scope>NUCLEOTIDE SEQUENCE [LARGE SCALE GENOMIC DNA]</scope>
    <source>
        <strain evidence="1 2">NLAE-zl-C196</strain>
    </source>
</reference>
<comment type="caution">
    <text evidence="1">The sequence shown here is derived from an EMBL/GenBank/DDBJ whole genome shotgun (WGS) entry which is preliminary data.</text>
</comment>
<dbReference type="PROSITE" id="PS51257">
    <property type="entry name" value="PROKAR_LIPOPROTEIN"/>
    <property type="match status" value="1"/>
</dbReference>
<evidence type="ECO:0000313" key="2">
    <source>
        <dbReference type="Proteomes" id="UP000182121"/>
    </source>
</evidence>